<evidence type="ECO:0000313" key="2">
    <source>
        <dbReference type="EMBL" id="KAJ6441174.1"/>
    </source>
</evidence>
<dbReference type="AlphaFoldDB" id="A0AB34FP77"/>
<dbReference type="EMBL" id="JAQHRD010000005">
    <property type="protein sequence ID" value="KAJ6441174.1"/>
    <property type="molecule type" value="Genomic_DNA"/>
</dbReference>
<proteinExistence type="predicted"/>
<feature type="compositionally biased region" description="Low complexity" evidence="1">
    <location>
        <begin position="238"/>
        <end position="250"/>
    </location>
</feature>
<accession>A0AB34FP77</accession>
<feature type="region of interest" description="Disordered" evidence="1">
    <location>
        <begin position="1"/>
        <end position="75"/>
    </location>
</feature>
<feature type="compositionally biased region" description="Polar residues" evidence="1">
    <location>
        <begin position="94"/>
        <end position="124"/>
    </location>
</feature>
<feature type="compositionally biased region" description="Low complexity" evidence="1">
    <location>
        <begin position="44"/>
        <end position="74"/>
    </location>
</feature>
<comment type="caution">
    <text evidence="2">The sequence shown here is derived from an EMBL/GenBank/DDBJ whole genome shotgun (WGS) entry which is preliminary data.</text>
</comment>
<feature type="compositionally biased region" description="Basic and acidic residues" evidence="1">
    <location>
        <begin position="1"/>
        <end position="10"/>
    </location>
</feature>
<evidence type="ECO:0000256" key="1">
    <source>
        <dbReference type="SAM" id="MobiDB-lite"/>
    </source>
</evidence>
<evidence type="ECO:0000313" key="3">
    <source>
        <dbReference type="Proteomes" id="UP001163105"/>
    </source>
</evidence>
<protein>
    <submittedName>
        <fullName evidence="2">Uncharacterized protein</fullName>
    </submittedName>
</protein>
<feature type="region of interest" description="Disordered" evidence="1">
    <location>
        <begin position="236"/>
        <end position="255"/>
    </location>
</feature>
<feature type="region of interest" description="Disordered" evidence="1">
    <location>
        <begin position="89"/>
        <end position="132"/>
    </location>
</feature>
<dbReference type="Proteomes" id="UP001163105">
    <property type="component" value="Unassembled WGS sequence"/>
</dbReference>
<gene>
    <name evidence="2" type="ORF">O9K51_06969</name>
</gene>
<sequence length="271" mass="28763">MARGNRDNKWRRFGSGPDDQNQAGSRSGSGAGYLGFPSQGSEAPRGSSSRGQGSGAPRGSSSQGRSASRGSGQQVQDLIPLARLNHVATGRVGGSQNPSRTPGQARTQSRPQPPTTSVSPQGTALTPDEGQRHTCSWIVRQSDVSQMELLASIPGTNFGADPLISDTRNLRDIGNGIMRRFGADSLRVTLTLTPNFLPPHLRALTRSTGQDIIRVPVTWQDHVASREAFAREVDAEEAQAAARGEGQAGRVPPVWPATFAPRLAGRASLER</sequence>
<keyword evidence="3" id="KW-1185">Reference proteome</keyword>
<name>A0AB34FP77_9HYPO</name>
<organism evidence="2 3">
    <name type="scientific">Purpureocillium lavendulum</name>
    <dbReference type="NCBI Taxonomy" id="1247861"/>
    <lineage>
        <taxon>Eukaryota</taxon>
        <taxon>Fungi</taxon>
        <taxon>Dikarya</taxon>
        <taxon>Ascomycota</taxon>
        <taxon>Pezizomycotina</taxon>
        <taxon>Sordariomycetes</taxon>
        <taxon>Hypocreomycetidae</taxon>
        <taxon>Hypocreales</taxon>
        <taxon>Ophiocordycipitaceae</taxon>
        <taxon>Purpureocillium</taxon>
    </lineage>
</organism>
<reference evidence="2" key="1">
    <citation type="submission" date="2023-01" db="EMBL/GenBank/DDBJ databases">
        <title>The growth and conidiation of Purpureocillium lavendulum are regulated by nitrogen source and histone H3K14 acetylation.</title>
        <authorList>
            <person name="Tang P."/>
            <person name="Han J."/>
            <person name="Zhang C."/>
            <person name="Tang P."/>
            <person name="Qi F."/>
            <person name="Zhang K."/>
            <person name="Liang L."/>
        </authorList>
    </citation>
    <scope>NUCLEOTIDE SEQUENCE</scope>
    <source>
        <strain evidence="2">YMF1.00683</strain>
    </source>
</reference>